<protein>
    <recommendedName>
        <fullName evidence="3">SapB/AmfS family lantipeptide</fullName>
    </recommendedName>
</protein>
<proteinExistence type="predicted"/>
<dbReference type="Pfam" id="PF19402">
    <property type="entry name" value="RamS"/>
    <property type="match status" value="1"/>
</dbReference>
<dbReference type="EMBL" id="BAABHS010000008">
    <property type="protein sequence ID" value="GAA4961360.1"/>
    <property type="molecule type" value="Genomic_DNA"/>
</dbReference>
<dbReference type="NCBIfam" id="NF038159">
    <property type="entry name" value="lanthi_III_b"/>
    <property type="match status" value="1"/>
</dbReference>
<name>A0ABP9H6J7_9ACTN</name>
<evidence type="ECO:0000313" key="2">
    <source>
        <dbReference type="Proteomes" id="UP001500466"/>
    </source>
</evidence>
<evidence type="ECO:0008006" key="3">
    <source>
        <dbReference type="Google" id="ProtNLM"/>
    </source>
</evidence>
<dbReference type="NCBIfam" id="NF033212">
    <property type="entry name" value="SapB_AmfS_lanti"/>
    <property type="match status" value="1"/>
</dbReference>
<dbReference type="RefSeq" id="WP_345675569.1">
    <property type="nucleotide sequence ID" value="NZ_BAABHS010000008.1"/>
</dbReference>
<dbReference type="Proteomes" id="UP001500466">
    <property type="component" value="Unassembled WGS sequence"/>
</dbReference>
<keyword evidence="2" id="KW-1185">Reference proteome</keyword>
<gene>
    <name evidence="1" type="ORF">GCM10023205_26000</name>
</gene>
<organism evidence="1 2">
    <name type="scientific">Yinghuangia aomiensis</name>
    <dbReference type="NCBI Taxonomy" id="676205"/>
    <lineage>
        <taxon>Bacteria</taxon>
        <taxon>Bacillati</taxon>
        <taxon>Actinomycetota</taxon>
        <taxon>Actinomycetes</taxon>
        <taxon>Kitasatosporales</taxon>
        <taxon>Streptomycetaceae</taxon>
        <taxon>Yinghuangia</taxon>
    </lineage>
</organism>
<sequence>MAILDLQTLEVPETQATPIDDSLASVSSLSVLNCGASTLSTLICL</sequence>
<accession>A0ABP9H6J7</accession>
<evidence type="ECO:0000313" key="1">
    <source>
        <dbReference type="EMBL" id="GAA4961360.1"/>
    </source>
</evidence>
<reference evidence="2" key="1">
    <citation type="journal article" date="2019" name="Int. J. Syst. Evol. Microbiol.">
        <title>The Global Catalogue of Microorganisms (GCM) 10K type strain sequencing project: providing services to taxonomists for standard genome sequencing and annotation.</title>
        <authorList>
            <consortium name="The Broad Institute Genomics Platform"/>
            <consortium name="The Broad Institute Genome Sequencing Center for Infectious Disease"/>
            <person name="Wu L."/>
            <person name="Ma J."/>
        </authorList>
    </citation>
    <scope>NUCLEOTIDE SEQUENCE [LARGE SCALE GENOMIC DNA]</scope>
    <source>
        <strain evidence="2">JCM 17986</strain>
    </source>
</reference>
<comment type="caution">
    <text evidence="1">The sequence shown here is derived from an EMBL/GenBank/DDBJ whole genome shotgun (WGS) entry which is preliminary data.</text>
</comment>
<dbReference type="InterPro" id="IPR045825">
    <property type="entry name" value="RamS"/>
</dbReference>